<evidence type="ECO:0000313" key="1">
    <source>
        <dbReference type="EMBL" id="CAE7486708.1"/>
    </source>
</evidence>
<proteinExistence type="predicted"/>
<dbReference type="Proteomes" id="UP000601435">
    <property type="component" value="Unassembled WGS sequence"/>
</dbReference>
<dbReference type="EMBL" id="CAJNJA010022097">
    <property type="protein sequence ID" value="CAE7486708.1"/>
    <property type="molecule type" value="Genomic_DNA"/>
</dbReference>
<dbReference type="OrthoDB" id="413092at2759"/>
<evidence type="ECO:0000313" key="2">
    <source>
        <dbReference type="Proteomes" id="UP000601435"/>
    </source>
</evidence>
<keyword evidence="2" id="KW-1185">Reference proteome</keyword>
<protein>
    <submittedName>
        <fullName evidence="1">Uncharacterized protein</fullName>
    </submittedName>
</protein>
<name>A0A812SJK4_9DINO</name>
<organism evidence="1 2">
    <name type="scientific">Symbiodinium necroappetens</name>
    <dbReference type="NCBI Taxonomy" id="1628268"/>
    <lineage>
        <taxon>Eukaryota</taxon>
        <taxon>Sar</taxon>
        <taxon>Alveolata</taxon>
        <taxon>Dinophyceae</taxon>
        <taxon>Suessiales</taxon>
        <taxon>Symbiodiniaceae</taxon>
        <taxon>Symbiodinium</taxon>
    </lineage>
</organism>
<gene>
    <name evidence="1" type="ORF">SNEC2469_LOCUS13823</name>
</gene>
<comment type="caution">
    <text evidence="1">The sequence shown here is derived from an EMBL/GenBank/DDBJ whole genome shotgun (WGS) entry which is preliminary data.</text>
</comment>
<reference evidence="1" key="1">
    <citation type="submission" date="2021-02" db="EMBL/GenBank/DDBJ databases">
        <authorList>
            <person name="Dougan E. K."/>
            <person name="Rhodes N."/>
            <person name="Thang M."/>
            <person name="Chan C."/>
        </authorList>
    </citation>
    <scope>NUCLEOTIDE SEQUENCE</scope>
</reference>
<sequence length="686" mass="78049">MLAQAHIPLFCNAGQPLYILPGHRIWTQYSFCGLPAALQGKPRARIPRWELGHPTVPMSDGIRLSSDWCTQQVDHIFDMWDRSEGRPLTLQVASVSLTISIYAMIVRRALQSNPGGRCVIFVPKVSLARRVRRELKSQKLRVCLIGAGSPESDLWDEIVVCVSASAHRLSGHKFLVKLLDSSQLCSHGHTAQIMRHQVTASMSAEFSLHLKDADPDAAYTLAEAVQDGRARNFQPYLLQREAKDCWKSKLAKTLQATQVDAAWGPALVVLPSAEDASALAGSLRHLGVAAAAVRGRLKRGQRATLQRVEKGQIKVLCVSHQIFERSDLPAFNTLVLDTRVSAAPILRALQPMPGVAEMKLVHVVSSSGPVSSRKLQRPTSFLIALWGEKSNPSPWKVLHADGSTALWTPEPRGWLINLCAWLQSAGRRPRYDVKEERLHAHRFKQARKHWLRNTLNAAEKELIRSAYPGLAVEKLPNRMSWLALQDLCAWMSTHQRRPQQLSEDVVERRQSLRLSRTLKRLREGKLSKAESELLRDALQNTVRPWLPIMVAWVRFYERLPRLFAKEHDERLQNRRWKRANRLLSMNVLTQAERNLMLSCLSWKRELSERPRACLLGLRAWIFTHARRPRDGVLRDAEERRQALRWKTAFKQMSNMDLSESEISLLEYCLEILDTHEDGMPQRAALE</sequence>
<dbReference type="AlphaFoldDB" id="A0A812SJK4"/>
<dbReference type="InterPro" id="IPR027417">
    <property type="entry name" value="P-loop_NTPase"/>
</dbReference>
<dbReference type="SUPFAM" id="SSF52540">
    <property type="entry name" value="P-loop containing nucleoside triphosphate hydrolases"/>
    <property type="match status" value="1"/>
</dbReference>
<accession>A0A812SJK4</accession>